<feature type="region of interest" description="Disordered" evidence="2">
    <location>
        <begin position="222"/>
        <end position="252"/>
    </location>
</feature>
<evidence type="ECO:0000256" key="1">
    <source>
        <dbReference type="SAM" id="Coils"/>
    </source>
</evidence>
<accession>B8BU22</accession>
<dbReference type="RefSeq" id="XP_002287764.1">
    <property type="nucleotide sequence ID" value="XM_002287728.1"/>
</dbReference>
<name>B8BU22_THAPS</name>
<dbReference type="PANTHER" id="PTHR33418">
    <property type="entry name" value="HELICASE-ASSOCIATED"/>
    <property type="match status" value="1"/>
</dbReference>
<dbReference type="Proteomes" id="UP000001449">
    <property type="component" value="Chromosome 2"/>
</dbReference>
<protein>
    <recommendedName>
        <fullName evidence="3">Helicase-associated domain-containing protein</fullName>
    </recommendedName>
</protein>
<organism evidence="4 5">
    <name type="scientific">Thalassiosira pseudonana</name>
    <name type="common">Marine diatom</name>
    <name type="synonym">Cyclotella nana</name>
    <dbReference type="NCBI Taxonomy" id="35128"/>
    <lineage>
        <taxon>Eukaryota</taxon>
        <taxon>Sar</taxon>
        <taxon>Stramenopiles</taxon>
        <taxon>Ochrophyta</taxon>
        <taxon>Bacillariophyta</taxon>
        <taxon>Coscinodiscophyceae</taxon>
        <taxon>Thalassiosirophycidae</taxon>
        <taxon>Thalassiosirales</taxon>
        <taxon>Thalassiosiraceae</taxon>
        <taxon>Thalassiosira</taxon>
    </lineage>
</organism>
<evidence type="ECO:0000313" key="5">
    <source>
        <dbReference type="Proteomes" id="UP000001449"/>
    </source>
</evidence>
<keyword evidence="5" id="KW-1185">Reference proteome</keyword>
<reference evidence="4 5" key="2">
    <citation type="journal article" date="2008" name="Nature">
        <title>The Phaeodactylum genome reveals the evolutionary history of diatom genomes.</title>
        <authorList>
            <person name="Bowler C."/>
            <person name="Allen A.E."/>
            <person name="Badger J.H."/>
            <person name="Grimwood J."/>
            <person name="Jabbari K."/>
            <person name="Kuo A."/>
            <person name="Maheswari U."/>
            <person name="Martens C."/>
            <person name="Maumus F."/>
            <person name="Otillar R.P."/>
            <person name="Rayko E."/>
            <person name="Salamov A."/>
            <person name="Vandepoele K."/>
            <person name="Beszteri B."/>
            <person name="Gruber A."/>
            <person name="Heijde M."/>
            <person name="Katinka M."/>
            <person name="Mock T."/>
            <person name="Valentin K."/>
            <person name="Verret F."/>
            <person name="Berges J.A."/>
            <person name="Brownlee C."/>
            <person name="Cadoret J.P."/>
            <person name="Chiovitti A."/>
            <person name="Choi C.J."/>
            <person name="Coesel S."/>
            <person name="De Martino A."/>
            <person name="Detter J.C."/>
            <person name="Durkin C."/>
            <person name="Falciatore A."/>
            <person name="Fournet J."/>
            <person name="Haruta M."/>
            <person name="Huysman M.J."/>
            <person name="Jenkins B.D."/>
            <person name="Jiroutova K."/>
            <person name="Jorgensen R.E."/>
            <person name="Joubert Y."/>
            <person name="Kaplan A."/>
            <person name="Kroger N."/>
            <person name="Kroth P.G."/>
            <person name="La Roche J."/>
            <person name="Lindquist E."/>
            <person name="Lommer M."/>
            <person name="Martin-Jezequel V."/>
            <person name="Lopez P.J."/>
            <person name="Lucas S."/>
            <person name="Mangogna M."/>
            <person name="McGinnis K."/>
            <person name="Medlin L.K."/>
            <person name="Montsant A."/>
            <person name="Oudot-Le Secq M.P."/>
            <person name="Napoli C."/>
            <person name="Obornik M."/>
            <person name="Parker M.S."/>
            <person name="Petit J.L."/>
            <person name="Porcel B.M."/>
            <person name="Poulsen N."/>
            <person name="Robison M."/>
            <person name="Rychlewski L."/>
            <person name="Rynearson T.A."/>
            <person name="Schmutz J."/>
            <person name="Shapiro H."/>
            <person name="Siaut M."/>
            <person name="Stanley M."/>
            <person name="Sussman M.R."/>
            <person name="Taylor A.R."/>
            <person name="Vardi A."/>
            <person name="von Dassow P."/>
            <person name="Vyverman W."/>
            <person name="Willis A."/>
            <person name="Wyrwicz L.S."/>
            <person name="Rokhsar D.S."/>
            <person name="Weissenbach J."/>
            <person name="Armbrust E.V."/>
            <person name="Green B.R."/>
            <person name="Van de Peer Y."/>
            <person name="Grigoriev I.V."/>
        </authorList>
    </citation>
    <scope>NUCLEOTIDE SEQUENCE [LARGE SCALE GENOMIC DNA]</scope>
    <source>
        <strain evidence="4 5">CCMP1335</strain>
    </source>
</reference>
<feature type="domain" description="Helicase-associated" evidence="3">
    <location>
        <begin position="552"/>
        <end position="624"/>
    </location>
</feature>
<dbReference type="GeneID" id="7446508"/>
<dbReference type="Pfam" id="PF03457">
    <property type="entry name" value="HA"/>
    <property type="match status" value="3"/>
</dbReference>
<dbReference type="InParanoid" id="B8BU22"/>
<feature type="coiled-coil region" evidence="1">
    <location>
        <begin position="344"/>
        <end position="378"/>
    </location>
</feature>
<dbReference type="HOGENOM" id="CLU_399845_0_0_1"/>
<dbReference type="InterPro" id="IPR005114">
    <property type="entry name" value="Helicase_assoc"/>
</dbReference>
<reference evidence="4 5" key="1">
    <citation type="journal article" date="2004" name="Science">
        <title>The genome of the diatom Thalassiosira pseudonana: ecology, evolution, and metabolism.</title>
        <authorList>
            <person name="Armbrust E.V."/>
            <person name="Berges J.A."/>
            <person name="Bowler C."/>
            <person name="Green B.R."/>
            <person name="Martinez D."/>
            <person name="Putnam N.H."/>
            <person name="Zhou S."/>
            <person name="Allen A.E."/>
            <person name="Apt K.E."/>
            <person name="Bechner M."/>
            <person name="Brzezinski M.A."/>
            <person name="Chaal B.K."/>
            <person name="Chiovitti A."/>
            <person name="Davis A.K."/>
            <person name="Demarest M.S."/>
            <person name="Detter J.C."/>
            <person name="Glavina T."/>
            <person name="Goodstein D."/>
            <person name="Hadi M.Z."/>
            <person name="Hellsten U."/>
            <person name="Hildebrand M."/>
            <person name="Jenkins B.D."/>
            <person name="Jurka J."/>
            <person name="Kapitonov V.V."/>
            <person name="Kroger N."/>
            <person name="Lau W.W."/>
            <person name="Lane T.W."/>
            <person name="Larimer F.W."/>
            <person name="Lippmeier J.C."/>
            <person name="Lucas S."/>
            <person name="Medina M."/>
            <person name="Montsant A."/>
            <person name="Obornik M."/>
            <person name="Parker M.S."/>
            <person name="Palenik B."/>
            <person name="Pazour G.J."/>
            <person name="Richardson P.M."/>
            <person name="Rynearson T.A."/>
            <person name="Saito M.A."/>
            <person name="Schwartz D.C."/>
            <person name="Thamatrakoln K."/>
            <person name="Valentin K."/>
            <person name="Vardi A."/>
            <person name="Wilkerson F.P."/>
            <person name="Rokhsar D.S."/>
        </authorList>
    </citation>
    <scope>NUCLEOTIDE SEQUENCE [LARGE SCALE GENOMIC DNA]</scope>
    <source>
        <strain evidence="4 5">CCMP1335</strain>
    </source>
</reference>
<evidence type="ECO:0000256" key="2">
    <source>
        <dbReference type="SAM" id="MobiDB-lite"/>
    </source>
</evidence>
<dbReference type="PaxDb" id="35128-Thaps2331"/>
<dbReference type="PANTHER" id="PTHR33418:SF1">
    <property type="entry name" value="HELICASE-ASSOCIATED DOMAIN-CONTAINING PROTEIN"/>
    <property type="match status" value="1"/>
</dbReference>
<gene>
    <name evidence="4" type="ORF">THAPSDRAFT_2331</name>
</gene>
<feature type="domain" description="Helicase-associated" evidence="3">
    <location>
        <begin position="395"/>
        <end position="463"/>
    </location>
</feature>
<feature type="domain" description="Helicase-associated" evidence="3">
    <location>
        <begin position="469"/>
        <end position="535"/>
    </location>
</feature>
<dbReference type="Gene3D" id="6.10.140.530">
    <property type="match status" value="3"/>
</dbReference>
<proteinExistence type="predicted"/>
<feature type="coiled-coil region" evidence="1">
    <location>
        <begin position="258"/>
        <end position="285"/>
    </location>
</feature>
<feature type="compositionally biased region" description="Basic and acidic residues" evidence="2">
    <location>
        <begin position="660"/>
        <end position="672"/>
    </location>
</feature>
<keyword evidence="1" id="KW-0175">Coiled coil</keyword>
<dbReference type="AlphaFoldDB" id="B8BU22"/>
<dbReference type="KEGG" id="tps:THAPSDRAFT_2331"/>
<sequence length="689" mass="78905">MAASASNNDDDIGGFSDSGAGTIGFANQPDTGVKLYGFATTNTNNTANDNINNNNLNDEDIIDDAIENDGGGKMPAMSDVEMAVTKYRRQKGTTYTVTFTEVPNQDPSTKADRDKPFGIILSSTKCHKAHSSLTNMYEDAFNEGYRGRPPSRSNEAVIVTGITDTAEEQSKAKVQRNDILLFHDGRLVNLTEKKPLKFYLARFSKDTRPMSLTFFRPAEGAVEPLEEESEDEVVKGASKQGESSAKKKTANPVTKNRRMILENRLSELESLVAETSAELTRLRMKDGEYYDNNLAEGYSKSKTGDEEVIIPPHIMYCPPTKVRRKQIPELDDACQIVERFLHQRQFIEMDVEKIRAVIDEAQNRLTTKGRELQELDRQMAPALDQIKLLEMDVKDNWKKMYLKLKDYYEQNGHSNVMEKEDLKLAKWNSRQRTCYANARMEKPNPALGLIKPYQYELLNQLQFCWNPREQQFSQNIKALTQFKDQAGHCNVPMKHENVQLANFVQKWRREYRLFQEGKPSNMSQDRLEILEAIGFVWRDPSRQRKRSDTRLETWDGFLSQLANFKLEHGHYMVNKVYKEQGKGTTLGRLDEFCGWVRKQYTLYKEGKECQLTDAKVAQLKDMGFWLDRSGAAKFSAKKRKHEDEEDEDQDIELQQTLKGPKLDGNDGKKNMEDTTVEEDAGEQEPSVMV</sequence>
<evidence type="ECO:0000313" key="4">
    <source>
        <dbReference type="EMBL" id="EED95207.1"/>
    </source>
</evidence>
<feature type="region of interest" description="Disordered" evidence="2">
    <location>
        <begin position="635"/>
        <end position="689"/>
    </location>
</feature>
<evidence type="ECO:0000259" key="3">
    <source>
        <dbReference type="Pfam" id="PF03457"/>
    </source>
</evidence>
<dbReference type="EMBL" id="CM000639">
    <property type="protein sequence ID" value="EED95207.1"/>
    <property type="molecule type" value="Genomic_DNA"/>
</dbReference>